<keyword evidence="4" id="KW-0121">Carboxypeptidase</keyword>
<keyword evidence="4" id="KW-0378">Hydrolase</keyword>
<dbReference type="EC" id="3.4.16.4" evidence="4"/>
<feature type="domain" description="NTF2-like N-terminal transpeptidase" evidence="3">
    <location>
        <begin position="29"/>
        <end position="136"/>
    </location>
</feature>
<gene>
    <name evidence="4" type="primary">ftsI</name>
    <name evidence="4" type="ORF">MP11Mi_36090</name>
</gene>
<dbReference type="SUPFAM" id="SSF56601">
    <property type="entry name" value="beta-lactamase/transpeptidase-like"/>
    <property type="match status" value="1"/>
</dbReference>
<dbReference type="InterPro" id="IPR007887">
    <property type="entry name" value="MecA_N"/>
</dbReference>
<feature type="signal peptide" evidence="1">
    <location>
        <begin position="1"/>
        <end position="21"/>
    </location>
</feature>
<dbReference type="InterPro" id="IPR012338">
    <property type="entry name" value="Beta-lactam/transpept-like"/>
</dbReference>
<evidence type="ECO:0000313" key="4">
    <source>
        <dbReference type="EMBL" id="WOC14487.1"/>
    </source>
</evidence>
<dbReference type="PANTHER" id="PTHR30627">
    <property type="entry name" value="PEPTIDOGLYCAN D,D-TRANSPEPTIDASE"/>
    <property type="match status" value="1"/>
</dbReference>
<dbReference type="GO" id="GO:0008658">
    <property type="term" value="F:penicillin binding"/>
    <property type="evidence" value="ECO:0007669"/>
    <property type="project" value="InterPro"/>
</dbReference>
<dbReference type="Gene3D" id="3.40.710.10">
    <property type="entry name" value="DD-peptidase/beta-lactamase superfamily"/>
    <property type="match status" value="1"/>
</dbReference>
<sequence length="601" mass="61667">MIFRRPLAALCVLVLAVTASACTSDEDGPRSAADAFASAFADHDVDRAAAQTTTPDLARSVLAAAWDGLAAESLSARTGRVRIDQDVADVDVTYTWALPGGRTWEYETTLPLGRSDTGWAVRWSSTTVHPRLGANQRLVLGDLSPPRAAVNESDGSEVMVNGTVTSVSFDGHAAVDGGDVAASASRLVQVMGPFVAGLSVQRLAEQATASDDPLPVGVLPAGEVERLRPELDMPGIVLTERSVLQPRDRNFASAVLARVANAVGGDVVGKPGWQVAVLNPNGVVADVVHQQQSVPAPAVSLSLSRSVQDAAQRAVNAVQGHQAMTVAVQASTGKILAIAQNGDADRIGLPAAAGQYPPGSTFKMVTSAAAMNADLSAPDAMVACPGETTIGDRTIPNYDGFSLGQVTLRQAFAASCNTTFAELASRMGPSDLAHAAAAMGLGADYDIAGIESISGSVPIEPELVQRSEDGFGQGTVLASPLGMALVAATAATGTLPVPQLINGRETKVDGPKVALDGDVYARLRPMMRAVVTEGTASAIADQGDVFGKTGEAEVTGGSHAWFAGYRGDIAFATLIVRGGGSEAAVGVTRDFLAGIPAGFRP</sequence>
<dbReference type="GO" id="GO:0046677">
    <property type="term" value="P:response to antibiotic"/>
    <property type="evidence" value="ECO:0007669"/>
    <property type="project" value="InterPro"/>
</dbReference>
<evidence type="ECO:0000259" key="3">
    <source>
        <dbReference type="Pfam" id="PF05223"/>
    </source>
</evidence>
<protein>
    <submittedName>
        <fullName evidence="4">Peptidoglycan D,D-transpeptidase FtsI</fullName>
        <ecNumber evidence="4">3.4.16.4</ecNumber>
    </submittedName>
</protein>
<accession>A0AA97GX78</accession>
<dbReference type="InterPro" id="IPR001460">
    <property type="entry name" value="PCN-bd_Tpept"/>
</dbReference>
<keyword evidence="4" id="KW-0645">Protease</keyword>
<reference evidence="4" key="1">
    <citation type="submission" date="2023-06" db="EMBL/GenBank/DDBJ databases">
        <title>Gordonia sp. nov. and Pseudochrobactrum sp. nov., two species isolated from the burying beetle Nicrophorus vespilloides.</title>
        <authorList>
            <person name="Poehlein A."/>
            <person name="Guzman J."/>
            <person name="Daniel R."/>
            <person name="Vilcinskas A."/>
        </authorList>
    </citation>
    <scope>NUCLEOTIDE SEQUENCE</scope>
    <source>
        <strain evidence="4">MP11Mi</strain>
    </source>
</reference>
<dbReference type="AlphaFoldDB" id="A0AA97GX78"/>
<dbReference type="Pfam" id="PF00905">
    <property type="entry name" value="Transpeptidase"/>
    <property type="match status" value="1"/>
</dbReference>
<proteinExistence type="predicted"/>
<feature type="chain" id="PRO_5041722244" evidence="1">
    <location>
        <begin position="22"/>
        <end position="601"/>
    </location>
</feature>
<keyword evidence="1" id="KW-0732">Signal</keyword>
<dbReference type="EMBL" id="CP128986">
    <property type="protein sequence ID" value="WOC14487.1"/>
    <property type="molecule type" value="Genomic_DNA"/>
</dbReference>
<dbReference type="GO" id="GO:0009002">
    <property type="term" value="F:serine-type D-Ala-D-Ala carboxypeptidase activity"/>
    <property type="evidence" value="ECO:0007669"/>
    <property type="project" value="UniProtKB-EC"/>
</dbReference>
<dbReference type="GO" id="GO:0071972">
    <property type="term" value="F:peptidoglycan L,D-transpeptidase activity"/>
    <property type="evidence" value="ECO:0007669"/>
    <property type="project" value="TreeGrafter"/>
</dbReference>
<name>A0AA97GX78_9ACTN</name>
<dbReference type="GO" id="GO:0005886">
    <property type="term" value="C:plasma membrane"/>
    <property type="evidence" value="ECO:0007669"/>
    <property type="project" value="TreeGrafter"/>
</dbReference>
<dbReference type="PROSITE" id="PS51257">
    <property type="entry name" value="PROKAR_LIPOPROTEIN"/>
    <property type="match status" value="1"/>
</dbReference>
<feature type="domain" description="Penicillin-binding protein transpeptidase" evidence="2">
    <location>
        <begin position="324"/>
        <end position="579"/>
    </location>
</feature>
<dbReference type="Pfam" id="PF05223">
    <property type="entry name" value="MecA_N"/>
    <property type="match status" value="1"/>
</dbReference>
<dbReference type="PANTHER" id="PTHR30627:SF24">
    <property type="entry name" value="PENICILLIN-BINDING PROTEIN 4B"/>
    <property type="match status" value="1"/>
</dbReference>
<evidence type="ECO:0000259" key="2">
    <source>
        <dbReference type="Pfam" id="PF00905"/>
    </source>
</evidence>
<dbReference type="RefSeq" id="WP_420040222.1">
    <property type="nucleotide sequence ID" value="NZ_CP128986.1"/>
</dbReference>
<evidence type="ECO:0000256" key="1">
    <source>
        <dbReference type="SAM" id="SignalP"/>
    </source>
</evidence>
<dbReference type="GO" id="GO:0071555">
    <property type="term" value="P:cell wall organization"/>
    <property type="evidence" value="ECO:0007669"/>
    <property type="project" value="TreeGrafter"/>
</dbReference>
<dbReference type="InterPro" id="IPR050515">
    <property type="entry name" value="Beta-lactam/transpept"/>
</dbReference>
<organism evidence="4">
    <name type="scientific">Gordonia sp. MP11Mi</name>
    <dbReference type="NCBI Taxonomy" id="3022769"/>
    <lineage>
        <taxon>Bacteria</taxon>
        <taxon>Bacillati</taxon>
        <taxon>Actinomycetota</taxon>
        <taxon>Actinomycetes</taxon>
        <taxon>Mycobacteriales</taxon>
        <taxon>Gordoniaceae</taxon>
        <taxon>Gordonia</taxon>
    </lineage>
</organism>